<dbReference type="RefSeq" id="WP_135202833.1">
    <property type="nucleotide sequence ID" value="NZ_SPVG01000180.1"/>
</dbReference>
<dbReference type="Pfam" id="PF11706">
    <property type="entry name" value="zf-CGNR"/>
    <property type="match status" value="1"/>
</dbReference>
<evidence type="ECO:0000313" key="2">
    <source>
        <dbReference type="EMBL" id="TFW18650.1"/>
    </source>
</evidence>
<dbReference type="InterPro" id="IPR021005">
    <property type="entry name" value="Znf_CGNR"/>
</dbReference>
<accession>A0A4Y9S9T1</accession>
<dbReference type="OrthoDB" id="9808437at2"/>
<dbReference type="InterPro" id="IPR023286">
    <property type="entry name" value="ABATE_dom_sf"/>
</dbReference>
<gene>
    <name evidence="2" type="ORF">E4L98_17525</name>
</gene>
<dbReference type="PANTHER" id="PTHR35525">
    <property type="entry name" value="BLL6575 PROTEIN"/>
    <property type="match status" value="1"/>
</dbReference>
<evidence type="ECO:0000259" key="1">
    <source>
        <dbReference type="Pfam" id="PF11706"/>
    </source>
</evidence>
<dbReference type="EMBL" id="SPVG01000180">
    <property type="protein sequence ID" value="TFW18650.1"/>
    <property type="molecule type" value="Genomic_DNA"/>
</dbReference>
<dbReference type="Gene3D" id="1.10.3300.10">
    <property type="entry name" value="Jann2411-like domain"/>
    <property type="match status" value="1"/>
</dbReference>
<proteinExistence type="predicted"/>
<comment type="caution">
    <text evidence="2">The sequence shown here is derived from an EMBL/GenBank/DDBJ whole genome shotgun (WGS) entry which is preliminary data.</text>
</comment>
<reference evidence="2 3" key="1">
    <citation type="submission" date="2019-03" db="EMBL/GenBank/DDBJ databases">
        <title>Draft Genome Sequence of Duganella callidus sp. nov., a Novel Duganella Species Isolated from Cultivated Soil.</title>
        <authorList>
            <person name="Raths R."/>
            <person name="Peta V."/>
            <person name="Bucking H."/>
        </authorList>
    </citation>
    <scope>NUCLEOTIDE SEQUENCE [LARGE SCALE GENOMIC DNA]</scope>
    <source>
        <strain evidence="2 3">DN04</strain>
    </source>
</reference>
<protein>
    <submittedName>
        <fullName evidence="2">Zf-CGNR multi-domain protein</fullName>
    </submittedName>
</protein>
<sequence length="206" mass="22916">MTSKAPFLADNVSLNLLNTIVASRGQTVECIPDGESLLHWLVAGGVLTQVESDALKRRFGIAEIDLLASHTRRLRESFRVALEQRKVGDGDLVLDSLVQQLNLILSKDARYLAVELFNGTTHVCSRRVWENAEQVLSVLAENIALLFNRNDLGLIKKCANPSCVLWFEDKTRAHRRQYCSSRACGNRAKVAAFRLRKNVASPIDGS</sequence>
<dbReference type="Proteomes" id="UP000297729">
    <property type="component" value="Unassembled WGS sequence"/>
</dbReference>
<dbReference type="SUPFAM" id="SSF160904">
    <property type="entry name" value="Jann2411-like"/>
    <property type="match status" value="1"/>
</dbReference>
<dbReference type="Pfam" id="PF07336">
    <property type="entry name" value="ABATE"/>
    <property type="match status" value="1"/>
</dbReference>
<organism evidence="2 3">
    <name type="scientific">Duganella callida</name>
    <dbReference type="NCBI Taxonomy" id="2561932"/>
    <lineage>
        <taxon>Bacteria</taxon>
        <taxon>Pseudomonadati</taxon>
        <taxon>Pseudomonadota</taxon>
        <taxon>Betaproteobacteria</taxon>
        <taxon>Burkholderiales</taxon>
        <taxon>Oxalobacteraceae</taxon>
        <taxon>Telluria group</taxon>
        <taxon>Duganella</taxon>
    </lineage>
</organism>
<keyword evidence="3" id="KW-1185">Reference proteome</keyword>
<dbReference type="PANTHER" id="PTHR35525:SF3">
    <property type="entry name" value="BLL6575 PROTEIN"/>
    <property type="match status" value="1"/>
</dbReference>
<feature type="domain" description="Zinc finger CGNR" evidence="1">
    <location>
        <begin position="155"/>
        <end position="197"/>
    </location>
</feature>
<dbReference type="InterPro" id="IPR010852">
    <property type="entry name" value="ABATE"/>
</dbReference>
<name>A0A4Y9S9T1_9BURK</name>
<dbReference type="AlphaFoldDB" id="A0A4Y9S9T1"/>
<evidence type="ECO:0000313" key="3">
    <source>
        <dbReference type="Proteomes" id="UP000297729"/>
    </source>
</evidence>